<organism evidence="6 7">
    <name type="scientific">Erwinia tracheiphila</name>
    <dbReference type="NCBI Taxonomy" id="65700"/>
    <lineage>
        <taxon>Bacteria</taxon>
        <taxon>Pseudomonadati</taxon>
        <taxon>Pseudomonadota</taxon>
        <taxon>Gammaproteobacteria</taxon>
        <taxon>Enterobacterales</taxon>
        <taxon>Erwiniaceae</taxon>
        <taxon>Erwinia</taxon>
    </lineage>
</organism>
<dbReference type="AlphaFoldDB" id="A0A345CRC7"/>
<name>A0A345CRC7_9GAMM</name>
<keyword evidence="4" id="KW-0460">Magnesium</keyword>
<keyword evidence="3" id="KW-0479">Metal-binding</keyword>
<dbReference type="Pfam" id="PF00702">
    <property type="entry name" value="Hydrolase"/>
    <property type="match status" value="1"/>
</dbReference>
<dbReference type="CDD" id="cd07505">
    <property type="entry name" value="HAD_BPGM-like"/>
    <property type="match status" value="1"/>
</dbReference>
<evidence type="ECO:0000256" key="4">
    <source>
        <dbReference type="ARBA" id="ARBA00022842"/>
    </source>
</evidence>
<gene>
    <name evidence="6" type="ORF">AV903_07935</name>
</gene>
<reference evidence="6 7" key="1">
    <citation type="submission" date="2016-01" db="EMBL/GenBank/DDBJ databases">
        <authorList>
            <person name="Oliw E.H."/>
        </authorList>
    </citation>
    <scope>NUCLEOTIDE SEQUENCE [LARGE SCALE GENOMIC DNA]</scope>
    <source>
        <strain evidence="6 7">MDcuke</strain>
    </source>
</reference>
<dbReference type="EMBL" id="CP013970">
    <property type="protein sequence ID" value="AXF75994.1"/>
    <property type="molecule type" value="Genomic_DNA"/>
</dbReference>
<dbReference type="GO" id="GO:0046872">
    <property type="term" value="F:metal ion binding"/>
    <property type="evidence" value="ECO:0007669"/>
    <property type="project" value="UniProtKB-KW"/>
</dbReference>
<dbReference type="SUPFAM" id="SSF56784">
    <property type="entry name" value="HAD-like"/>
    <property type="match status" value="1"/>
</dbReference>
<dbReference type="InterPro" id="IPR023214">
    <property type="entry name" value="HAD_sf"/>
</dbReference>
<evidence type="ECO:0000256" key="2">
    <source>
        <dbReference type="ARBA" id="ARBA00006171"/>
    </source>
</evidence>
<dbReference type="Gene3D" id="3.40.50.1000">
    <property type="entry name" value="HAD superfamily/HAD-like"/>
    <property type="match status" value="1"/>
</dbReference>
<dbReference type="InterPro" id="IPR051600">
    <property type="entry name" value="Beta-PGM-like"/>
</dbReference>
<evidence type="ECO:0000256" key="1">
    <source>
        <dbReference type="ARBA" id="ARBA00001946"/>
    </source>
</evidence>
<comment type="cofactor">
    <cofactor evidence="1">
        <name>Mg(2+)</name>
        <dbReference type="ChEBI" id="CHEBI:18420"/>
    </cofactor>
</comment>
<dbReference type="Proteomes" id="UP000264980">
    <property type="component" value="Chromosome"/>
</dbReference>
<evidence type="ECO:0000313" key="7">
    <source>
        <dbReference type="Proteomes" id="UP000264980"/>
    </source>
</evidence>
<dbReference type="PANTHER" id="PTHR46193">
    <property type="entry name" value="6-PHOSPHOGLUCONATE PHOSPHATASE"/>
    <property type="match status" value="1"/>
</dbReference>
<dbReference type="Gene3D" id="1.10.150.240">
    <property type="entry name" value="Putative phosphatase, domain 2"/>
    <property type="match status" value="1"/>
</dbReference>
<proteinExistence type="inferred from homology"/>
<comment type="similarity">
    <text evidence="2">Belongs to the HAD-like hydrolase superfamily. CbbY/CbbZ/Gph/YieH family.</text>
</comment>
<sequence>MVSVIFLMETAMPYSRTILAALFDMDGLLIDSEPLWEQAEMEILVQLSVDLSGRDALPDTVGLRIDQVVSLWHERLPWQGADQHEVTRRIIVHTQELVEETRPLLPDVEQALQRCQAEGLKLGLVSAPPISMLKRVLTMFNLHHSFDVLTSAESLPLCKPTPRSKLGVDPLRCVTPEGSFNGMIASKAARMRSIVVLATLAGRWQMCNWPHFLN</sequence>
<protein>
    <submittedName>
        <fullName evidence="6">Hexitol phosphatase HxpB</fullName>
    </submittedName>
</protein>
<keyword evidence="5" id="KW-0119">Carbohydrate metabolism</keyword>
<accession>A0A345CRC7</accession>
<dbReference type="NCBIfam" id="NF008087">
    <property type="entry name" value="PRK10826.1"/>
    <property type="match status" value="1"/>
</dbReference>
<dbReference type="SFLD" id="SFLDG01129">
    <property type="entry name" value="C1.5:_HAD__Beta-PGM__Phosphata"/>
    <property type="match status" value="1"/>
</dbReference>
<dbReference type="PANTHER" id="PTHR46193:SF18">
    <property type="entry name" value="HEXITOL PHOSPHATASE B"/>
    <property type="match status" value="1"/>
</dbReference>
<dbReference type="SFLD" id="SFLDS00003">
    <property type="entry name" value="Haloacid_Dehalogenase"/>
    <property type="match status" value="1"/>
</dbReference>
<dbReference type="InterPro" id="IPR036412">
    <property type="entry name" value="HAD-like_sf"/>
</dbReference>
<evidence type="ECO:0000256" key="5">
    <source>
        <dbReference type="ARBA" id="ARBA00023277"/>
    </source>
</evidence>
<dbReference type="GO" id="GO:0003824">
    <property type="term" value="F:catalytic activity"/>
    <property type="evidence" value="ECO:0007669"/>
    <property type="project" value="UniProtKB-ARBA"/>
</dbReference>
<evidence type="ECO:0000313" key="6">
    <source>
        <dbReference type="EMBL" id="AXF75994.1"/>
    </source>
</evidence>
<evidence type="ECO:0000256" key="3">
    <source>
        <dbReference type="ARBA" id="ARBA00022723"/>
    </source>
</evidence>
<dbReference type="InterPro" id="IPR023198">
    <property type="entry name" value="PGP-like_dom2"/>
</dbReference>